<organism evidence="1 2">
    <name type="scientific">Mucilaginibacter glaciei</name>
    <dbReference type="NCBI Taxonomy" id="2772109"/>
    <lineage>
        <taxon>Bacteria</taxon>
        <taxon>Pseudomonadati</taxon>
        <taxon>Bacteroidota</taxon>
        <taxon>Sphingobacteriia</taxon>
        <taxon>Sphingobacteriales</taxon>
        <taxon>Sphingobacteriaceae</taxon>
        <taxon>Mucilaginibacter</taxon>
    </lineage>
</organism>
<name>A0A926NT33_9SPHI</name>
<evidence type="ECO:0008006" key="3">
    <source>
        <dbReference type="Google" id="ProtNLM"/>
    </source>
</evidence>
<dbReference type="InterPro" id="IPR029063">
    <property type="entry name" value="SAM-dependent_MTases_sf"/>
</dbReference>
<dbReference type="AlphaFoldDB" id="A0A926NT33"/>
<evidence type="ECO:0000313" key="2">
    <source>
        <dbReference type="Proteomes" id="UP000619078"/>
    </source>
</evidence>
<protein>
    <recommendedName>
        <fullName evidence="3">Methyltransferase domain-containing protein</fullName>
    </recommendedName>
</protein>
<evidence type="ECO:0000313" key="1">
    <source>
        <dbReference type="EMBL" id="MBD1393465.1"/>
    </source>
</evidence>
<sequence length="198" mass="23533">MNIYKYLKRQLRRLKIDLTTQGKFLAGQIPSIDSDNLIKTVSSNYEELQIVFFERYQIKPDDVIYDVGCGKARVFSYLLYKGVKNKMIGYEINPVVGKETKKRLAKYKNVEIRLDNIFDDFPTTGNVFYLYNPFKEEMVKEFTKRILALKHLNPVIFYNNPVHLHIFDQDTFDIQFEEIAVKEFNYTFPFALIRIKQK</sequence>
<keyword evidence="2" id="KW-1185">Reference proteome</keyword>
<proteinExistence type="predicted"/>
<dbReference type="EMBL" id="JACWMX010000004">
    <property type="protein sequence ID" value="MBD1393465.1"/>
    <property type="molecule type" value="Genomic_DNA"/>
</dbReference>
<reference evidence="1" key="1">
    <citation type="submission" date="2020-09" db="EMBL/GenBank/DDBJ databases">
        <title>Novel species of Mucilaginibacter isolated from a glacier on the Tibetan Plateau.</title>
        <authorList>
            <person name="Liu Q."/>
            <person name="Xin Y.-H."/>
        </authorList>
    </citation>
    <scope>NUCLEOTIDE SEQUENCE</scope>
    <source>
        <strain evidence="1">ZB1P21</strain>
    </source>
</reference>
<accession>A0A926NT33</accession>
<gene>
    <name evidence="1" type="ORF">IDJ76_10170</name>
</gene>
<dbReference type="SUPFAM" id="SSF53335">
    <property type="entry name" value="S-adenosyl-L-methionine-dependent methyltransferases"/>
    <property type="match status" value="1"/>
</dbReference>
<dbReference type="Proteomes" id="UP000619078">
    <property type="component" value="Unassembled WGS sequence"/>
</dbReference>
<dbReference type="RefSeq" id="WP_191163214.1">
    <property type="nucleotide sequence ID" value="NZ_JACWMX010000004.1"/>
</dbReference>
<comment type="caution">
    <text evidence="1">The sequence shown here is derived from an EMBL/GenBank/DDBJ whole genome shotgun (WGS) entry which is preliminary data.</text>
</comment>
<dbReference type="Gene3D" id="3.40.50.150">
    <property type="entry name" value="Vaccinia Virus protein VP39"/>
    <property type="match status" value="1"/>
</dbReference>